<dbReference type="EC" id="2.4.-.-" evidence="6"/>
<dbReference type="Gene3D" id="3.40.50.2000">
    <property type="entry name" value="Glycogen Phosphorylase B"/>
    <property type="match status" value="4"/>
</dbReference>
<sequence length="847" mass="89936">MQQSESATARPARKTAYVLKVYPRFSETFIVTEILAREAAGESLEIFALRPTSDTRFHPEIARVQAAVTFLPKPYKLSDAWALFADATATIPGFARRYAELLPELATYDAADVHQAIHLACEVARRGITHLHAHFATLAGQTAEVAALLADIEYSVTTHAKDIFHESVVPARLGRTLARSHHVITISEYNLNHLATQYPDHADKLHLVYNGLELERFPYAPPAAVNGSRPLRIAAVGRMVEKKGFFDLVAAAGRLVAQGIPIEVRIAGEGALFTRVQTAIDIAGLGDVITLLGARTQQEVRDLLAWADVFDAPSIIGADGNADGLPTVLLEAMASGVPCVASTVTGIPEAIEHGVTGFLHTPGDVDELVSALATIADPSFDRQAMAAAGRRHIDNRFDSHSQARTLVALEDGRFEDVVEPAVPSVPRTSERADAATTPPVMDLQGKRIAYVCVDPGIPVFGTKGASVHVQEVVREFIRRGADVTIFATRTGDDMPADLDGVEVVHRPIKTKETAEREAAQHAVGSEFAFQIAAGGFDLVYERYSLFSTALAQVAPAGIPGILEVNAPLIDEQRTHRHLVDEKLAHRALVEQTSAAAHTIAVSAMVADWVAGTTGGADVTVVPNGVNTDRIAPGEDPLEHDRPTVAFVGTLKPWHGVETLVEAVALARQDWDLRIIGHGPQGETLRARVKDAGLQHRVSFTGAVTPEAVPGLLTACSIATAPYPAVAAEDSYFSPLKVYEYLAAGLPVVASAIGQIPQILDGTDAGVLVAPSDAQALADAIDELVVDTGRRDGMARNARALAVSRHSWSKAVDTILSGVVTQPAETAASEIESAPETAAVAAGDGGAP</sequence>
<evidence type="ECO:0000313" key="6">
    <source>
        <dbReference type="EMBL" id="MEX3595159.1"/>
    </source>
</evidence>
<dbReference type="Pfam" id="PF13439">
    <property type="entry name" value="Glyco_transf_4"/>
    <property type="match status" value="1"/>
</dbReference>
<dbReference type="Pfam" id="PF13692">
    <property type="entry name" value="Glyco_trans_1_4"/>
    <property type="match status" value="1"/>
</dbReference>
<comment type="caution">
    <text evidence="6">The sequence shown here is derived from an EMBL/GenBank/DDBJ whole genome shotgun (WGS) entry which is preliminary data.</text>
</comment>
<dbReference type="PANTHER" id="PTHR12526">
    <property type="entry name" value="GLYCOSYLTRANSFERASE"/>
    <property type="match status" value="1"/>
</dbReference>
<dbReference type="GO" id="GO:0016757">
    <property type="term" value="F:glycosyltransferase activity"/>
    <property type="evidence" value="ECO:0007669"/>
    <property type="project" value="UniProtKB-KW"/>
</dbReference>
<evidence type="ECO:0000259" key="4">
    <source>
        <dbReference type="Pfam" id="PF00534"/>
    </source>
</evidence>
<keyword evidence="7" id="KW-1185">Reference proteome</keyword>
<dbReference type="Pfam" id="PF00534">
    <property type="entry name" value="Glycos_transf_1"/>
    <property type="match status" value="1"/>
</dbReference>
<organism evidence="6 7">
    <name type="scientific">Kocuria carniphila</name>
    <dbReference type="NCBI Taxonomy" id="262208"/>
    <lineage>
        <taxon>Bacteria</taxon>
        <taxon>Bacillati</taxon>
        <taxon>Actinomycetota</taxon>
        <taxon>Actinomycetes</taxon>
        <taxon>Micrococcales</taxon>
        <taxon>Micrococcaceae</taxon>
        <taxon>Kocuria</taxon>
    </lineage>
</organism>
<evidence type="ECO:0000256" key="2">
    <source>
        <dbReference type="ARBA" id="ARBA00022679"/>
    </source>
</evidence>
<feature type="domain" description="Glycosyl transferase family 1" evidence="4">
    <location>
        <begin position="231"/>
        <end position="391"/>
    </location>
</feature>
<dbReference type="RefSeq" id="WP_095796323.1">
    <property type="nucleotide sequence ID" value="NZ_JAYWLU010000010.1"/>
</dbReference>
<dbReference type="EMBL" id="JAYWLU010000010">
    <property type="protein sequence ID" value="MEX3595159.1"/>
    <property type="molecule type" value="Genomic_DNA"/>
</dbReference>
<evidence type="ECO:0000259" key="5">
    <source>
        <dbReference type="Pfam" id="PF13439"/>
    </source>
</evidence>
<accession>A0ABV3V341</accession>
<evidence type="ECO:0000313" key="7">
    <source>
        <dbReference type="Proteomes" id="UP001558481"/>
    </source>
</evidence>
<feature type="domain" description="Glycosyltransferase subfamily 4-like N-terminal" evidence="5">
    <location>
        <begin position="464"/>
        <end position="629"/>
    </location>
</feature>
<dbReference type="CDD" id="cd03801">
    <property type="entry name" value="GT4_PimA-like"/>
    <property type="match status" value="2"/>
</dbReference>
<dbReference type="Proteomes" id="UP001558481">
    <property type="component" value="Unassembled WGS sequence"/>
</dbReference>
<evidence type="ECO:0000256" key="3">
    <source>
        <dbReference type="SAM" id="MobiDB-lite"/>
    </source>
</evidence>
<dbReference type="SUPFAM" id="SSF53756">
    <property type="entry name" value="UDP-Glycosyltransferase/glycogen phosphorylase"/>
    <property type="match status" value="2"/>
</dbReference>
<name>A0ABV3V341_9MICC</name>
<reference evidence="6 7" key="1">
    <citation type="journal article" date="2024" name="Fungal Genet. Biol.">
        <title>The porcine skin microbiome exhibits broad fungal antagonism.</title>
        <authorList>
            <person name="De La Cruz K.F."/>
            <person name="Townsend E.C."/>
            <person name="Alex Cheong J.Z."/>
            <person name="Salamzade R."/>
            <person name="Liu A."/>
            <person name="Sandstrom S."/>
            <person name="Davila E."/>
            <person name="Huang L."/>
            <person name="Xu K.H."/>
            <person name="Wu S.Y."/>
            <person name="Meudt J.J."/>
            <person name="Shanmuganayagam D."/>
            <person name="Gibson A.L.F."/>
            <person name="Kalan L.R."/>
        </authorList>
    </citation>
    <scope>NUCLEOTIDE SEQUENCE [LARGE SCALE GENOMIC DNA]</scope>
    <source>
        <strain evidence="6 7">LK2625</strain>
    </source>
</reference>
<dbReference type="InterPro" id="IPR028098">
    <property type="entry name" value="Glyco_trans_4-like_N"/>
</dbReference>
<evidence type="ECO:0000256" key="1">
    <source>
        <dbReference type="ARBA" id="ARBA00022676"/>
    </source>
</evidence>
<protein>
    <submittedName>
        <fullName evidence="6">Glycosyltransferase family 4 protein</fullName>
        <ecNumber evidence="6">2.4.-.-</ecNumber>
    </submittedName>
</protein>
<dbReference type="InterPro" id="IPR001296">
    <property type="entry name" value="Glyco_trans_1"/>
</dbReference>
<proteinExistence type="predicted"/>
<gene>
    <name evidence="6" type="ORF">VVR66_10585</name>
</gene>
<feature type="region of interest" description="Disordered" evidence="3">
    <location>
        <begin position="827"/>
        <end position="847"/>
    </location>
</feature>
<keyword evidence="1 6" id="KW-0328">Glycosyltransferase</keyword>
<keyword evidence="2 6" id="KW-0808">Transferase</keyword>